<feature type="region of interest" description="Disordered" evidence="1">
    <location>
        <begin position="1"/>
        <end position="22"/>
    </location>
</feature>
<organism evidence="2 3">
    <name type="scientific">Solanum tuberosum</name>
    <name type="common">Potato</name>
    <dbReference type="NCBI Taxonomy" id="4113"/>
    <lineage>
        <taxon>Eukaryota</taxon>
        <taxon>Viridiplantae</taxon>
        <taxon>Streptophyta</taxon>
        <taxon>Embryophyta</taxon>
        <taxon>Tracheophyta</taxon>
        <taxon>Spermatophyta</taxon>
        <taxon>Magnoliopsida</taxon>
        <taxon>eudicotyledons</taxon>
        <taxon>Gunneridae</taxon>
        <taxon>Pentapetalae</taxon>
        <taxon>asterids</taxon>
        <taxon>lamiids</taxon>
        <taxon>Solanales</taxon>
        <taxon>Solanaceae</taxon>
        <taxon>Solanoideae</taxon>
        <taxon>Solaneae</taxon>
        <taxon>Solanum</taxon>
    </lineage>
</organism>
<gene>
    <name evidence="2" type="ORF">KY290_005619</name>
</gene>
<dbReference type="PANTHER" id="PTHR34222">
    <property type="entry name" value="GAG_PRE-INTEGRS DOMAIN-CONTAINING PROTEIN"/>
    <property type="match status" value="1"/>
</dbReference>
<sequence>MTGTEISTVSSSTGSTSSLPSRTEFHKDDYTHHCHPLYVYPSDILGEIVVVLSIQNFLVKSGVNLRNDMVKLMVLEFKLRKELANISQGSLDIPSYFNKIKQLWDKIASISVRQARICNCDAKGLYQEDEDEQKLYQFLVGLNDTYVQVRSHILLKPTHLVGVAYGLLLNDEKQRIVSAPYQFPSSSTSFYVGVMKQLSSSYQTHISLTTYIPSCLMASTNFADKLISESILYKSCMLSQKMPLVLGKVDNGLYKLFLPPTTSSKHTSH</sequence>
<accession>A0ABQ7WH44</accession>
<evidence type="ECO:0000256" key="1">
    <source>
        <dbReference type="SAM" id="MobiDB-lite"/>
    </source>
</evidence>
<dbReference type="Proteomes" id="UP000826656">
    <property type="component" value="Unassembled WGS sequence"/>
</dbReference>
<keyword evidence="3" id="KW-1185">Reference proteome</keyword>
<evidence type="ECO:0000313" key="2">
    <source>
        <dbReference type="EMBL" id="KAH0779192.1"/>
    </source>
</evidence>
<protein>
    <submittedName>
        <fullName evidence="2">Uncharacterized protein</fullName>
    </submittedName>
</protein>
<proteinExistence type="predicted"/>
<dbReference type="PANTHER" id="PTHR34222:SF33">
    <property type="entry name" value="RETROTRANSPOSON GAG DOMAIN-CONTAINING PROTEIN"/>
    <property type="match status" value="1"/>
</dbReference>
<reference evidence="2 3" key="1">
    <citation type="journal article" date="2021" name="bioRxiv">
        <title>Chromosome-scale and haplotype-resolved genome assembly of a tetraploid potato cultivar.</title>
        <authorList>
            <person name="Sun H."/>
            <person name="Jiao W.-B."/>
            <person name="Krause K."/>
            <person name="Campoy J.A."/>
            <person name="Goel M."/>
            <person name="Folz-Donahue K."/>
            <person name="Kukat C."/>
            <person name="Huettel B."/>
            <person name="Schneeberger K."/>
        </authorList>
    </citation>
    <scope>NUCLEOTIDE SEQUENCE [LARGE SCALE GENOMIC DNA]</scope>
    <source>
        <strain evidence="2">SolTubOtavaFocal</strain>
        <tissue evidence="2">Leaves</tissue>
    </source>
</reference>
<dbReference type="EMBL" id="JAIVGD010000002">
    <property type="protein sequence ID" value="KAH0779192.1"/>
    <property type="molecule type" value="Genomic_DNA"/>
</dbReference>
<evidence type="ECO:0000313" key="3">
    <source>
        <dbReference type="Proteomes" id="UP000826656"/>
    </source>
</evidence>
<name>A0ABQ7WH44_SOLTU</name>
<comment type="caution">
    <text evidence="2">The sequence shown here is derived from an EMBL/GenBank/DDBJ whole genome shotgun (WGS) entry which is preliminary data.</text>
</comment>